<dbReference type="PANTHER" id="PTHR22951:SF70">
    <property type="entry name" value="OS11G0244600 PROTEIN"/>
    <property type="match status" value="1"/>
</dbReference>
<dbReference type="SUPFAM" id="SSF89009">
    <property type="entry name" value="GAT-like domain"/>
    <property type="match status" value="1"/>
</dbReference>
<dbReference type="InterPro" id="IPR011417">
    <property type="entry name" value="ANTH_dom"/>
</dbReference>
<evidence type="ECO:0000256" key="2">
    <source>
        <dbReference type="ARBA" id="ARBA00004555"/>
    </source>
</evidence>
<dbReference type="Gene3D" id="1.25.40.90">
    <property type="match status" value="1"/>
</dbReference>
<dbReference type="GO" id="GO:0072583">
    <property type="term" value="P:clathrin-dependent endocytosis"/>
    <property type="evidence" value="ECO:0007669"/>
    <property type="project" value="InterPro"/>
</dbReference>
<dbReference type="Proteomes" id="UP000652761">
    <property type="component" value="Unassembled WGS sequence"/>
</dbReference>
<comment type="subcellular location">
    <subcellularLocation>
        <location evidence="1">Cytoplasmic vesicle</location>
        <location evidence="1">Clathrin-coated vesicle</location>
    </subcellularLocation>
    <subcellularLocation>
        <location evidence="2">Golgi apparatus</location>
    </subcellularLocation>
</comment>
<dbReference type="InterPro" id="IPR045192">
    <property type="entry name" value="AP180-like"/>
</dbReference>
<keyword evidence="3" id="KW-0333">Golgi apparatus</keyword>
<dbReference type="GO" id="GO:0005545">
    <property type="term" value="F:1-phosphatidylinositol binding"/>
    <property type="evidence" value="ECO:0007669"/>
    <property type="project" value="InterPro"/>
</dbReference>
<gene>
    <name evidence="7" type="ORF">Taro_047704</name>
</gene>
<dbReference type="SUPFAM" id="SSF48464">
    <property type="entry name" value="ENTH/VHS domain"/>
    <property type="match status" value="1"/>
</dbReference>
<evidence type="ECO:0000256" key="1">
    <source>
        <dbReference type="ARBA" id="ARBA00004132"/>
    </source>
</evidence>
<proteinExistence type="predicted"/>
<dbReference type="EMBL" id="NMUH01006229">
    <property type="protein sequence ID" value="MQM14772.1"/>
    <property type="molecule type" value="Genomic_DNA"/>
</dbReference>
<dbReference type="GO" id="GO:0005905">
    <property type="term" value="C:clathrin-coated pit"/>
    <property type="evidence" value="ECO:0007669"/>
    <property type="project" value="TreeGrafter"/>
</dbReference>
<name>A0A843WW56_COLES</name>
<keyword evidence="4" id="KW-0968">Cytoplasmic vesicle</keyword>
<dbReference type="GO" id="GO:0032050">
    <property type="term" value="F:clathrin heavy chain binding"/>
    <property type="evidence" value="ECO:0007669"/>
    <property type="project" value="TreeGrafter"/>
</dbReference>
<dbReference type="InterPro" id="IPR014712">
    <property type="entry name" value="ANTH_dom_sf"/>
</dbReference>
<protein>
    <recommendedName>
        <fullName evidence="6">ENTH domain-containing protein</fullName>
    </recommendedName>
</protein>
<dbReference type="InterPro" id="IPR013809">
    <property type="entry name" value="ENTH"/>
</dbReference>
<evidence type="ECO:0000313" key="7">
    <source>
        <dbReference type="EMBL" id="MQM14772.1"/>
    </source>
</evidence>
<dbReference type="Gene3D" id="1.20.58.150">
    <property type="entry name" value="ANTH domain"/>
    <property type="match status" value="1"/>
</dbReference>
<dbReference type="PROSITE" id="PS50942">
    <property type="entry name" value="ENTH"/>
    <property type="match status" value="1"/>
</dbReference>
<dbReference type="PANTHER" id="PTHR22951">
    <property type="entry name" value="CLATHRIN ASSEMBLY PROTEIN"/>
    <property type="match status" value="1"/>
</dbReference>
<evidence type="ECO:0000256" key="5">
    <source>
        <dbReference type="SAM" id="MobiDB-lite"/>
    </source>
</evidence>
<dbReference type="InterPro" id="IPR008942">
    <property type="entry name" value="ENTH_VHS"/>
</dbReference>
<accession>A0A843WW56</accession>
<dbReference type="GO" id="GO:0006900">
    <property type="term" value="P:vesicle budding from membrane"/>
    <property type="evidence" value="ECO:0007669"/>
    <property type="project" value="TreeGrafter"/>
</dbReference>
<evidence type="ECO:0000313" key="8">
    <source>
        <dbReference type="Proteomes" id="UP000652761"/>
    </source>
</evidence>
<organism evidence="7 8">
    <name type="scientific">Colocasia esculenta</name>
    <name type="common">Wild taro</name>
    <name type="synonym">Arum esculentum</name>
    <dbReference type="NCBI Taxonomy" id="4460"/>
    <lineage>
        <taxon>Eukaryota</taxon>
        <taxon>Viridiplantae</taxon>
        <taxon>Streptophyta</taxon>
        <taxon>Embryophyta</taxon>
        <taxon>Tracheophyta</taxon>
        <taxon>Spermatophyta</taxon>
        <taxon>Magnoliopsida</taxon>
        <taxon>Liliopsida</taxon>
        <taxon>Araceae</taxon>
        <taxon>Aroideae</taxon>
        <taxon>Colocasieae</taxon>
        <taxon>Colocasia</taxon>
    </lineage>
</organism>
<dbReference type="GO" id="GO:0030136">
    <property type="term" value="C:clathrin-coated vesicle"/>
    <property type="evidence" value="ECO:0007669"/>
    <property type="project" value="UniProtKB-SubCell"/>
</dbReference>
<dbReference type="GO" id="GO:0048268">
    <property type="term" value="P:clathrin coat assembly"/>
    <property type="evidence" value="ECO:0007669"/>
    <property type="project" value="InterPro"/>
</dbReference>
<reference evidence="7" key="1">
    <citation type="submission" date="2017-07" db="EMBL/GenBank/DDBJ databases">
        <title>Taro Niue Genome Assembly and Annotation.</title>
        <authorList>
            <person name="Atibalentja N."/>
            <person name="Keating K."/>
            <person name="Fields C.J."/>
        </authorList>
    </citation>
    <scope>NUCLEOTIDE SEQUENCE</scope>
    <source>
        <strain evidence="7">Niue_2</strain>
        <tissue evidence="7">Leaf</tissue>
    </source>
</reference>
<evidence type="ECO:0000256" key="3">
    <source>
        <dbReference type="ARBA" id="ARBA00023034"/>
    </source>
</evidence>
<dbReference type="OrthoDB" id="1932749at2759"/>
<comment type="caution">
    <text evidence="7">The sequence shown here is derived from an EMBL/GenBank/DDBJ whole genome shotgun (WGS) entry which is preliminary data.</text>
</comment>
<evidence type="ECO:0000256" key="4">
    <source>
        <dbReference type="ARBA" id="ARBA00023329"/>
    </source>
</evidence>
<evidence type="ECO:0000259" key="6">
    <source>
        <dbReference type="PROSITE" id="PS50942"/>
    </source>
</evidence>
<dbReference type="Pfam" id="PF07651">
    <property type="entry name" value="ANTH"/>
    <property type="match status" value="1"/>
</dbReference>
<dbReference type="GO" id="GO:0005546">
    <property type="term" value="F:phosphatidylinositol-4,5-bisphosphate binding"/>
    <property type="evidence" value="ECO:0007669"/>
    <property type="project" value="TreeGrafter"/>
</dbReference>
<dbReference type="AlphaFoldDB" id="A0A843WW56"/>
<dbReference type="GO" id="GO:0005794">
    <property type="term" value="C:Golgi apparatus"/>
    <property type="evidence" value="ECO:0007669"/>
    <property type="project" value="UniProtKB-SubCell"/>
</dbReference>
<dbReference type="GO" id="GO:0000149">
    <property type="term" value="F:SNARE binding"/>
    <property type="evidence" value="ECO:0007669"/>
    <property type="project" value="TreeGrafter"/>
</dbReference>
<feature type="domain" description="ENTH" evidence="6">
    <location>
        <begin position="28"/>
        <end position="161"/>
    </location>
</feature>
<keyword evidence="8" id="KW-1185">Reference proteome</keyword>
<sequence length="405" mass="44806">MDVKAKLRLALASLRDQAAIGKAVISAGQNNVSADIELAILRCTDRSDGPIDDCYVNELLFLVANAPGSAASLARKLSRRLDTGRDRVVALKTLLLLHRLLRGGDRRFELDIRDLYVSGELRLEPPSCSPPFLRRYAEFLEERMGWVINPAGKLEPVRPAPQRSSGERSPEGTLQRLSRCQTFLDRIMDCLPEETSVSRPDRVTQSALNILLRESFRVYASFCESFEAMAGSFPDFKNQRRDLARGIAKRAASQSLRLQSFYEACRRIVAGKNLDYPRVLVISMEDVSAMDGFLGGCPEGTAWRRLSRPGDSRRPSMAAPCHIKPVGTLGTVEEAGRGPDRGEEETGAGLDASPTLFSRRLETKISTEWVAFDDGEEVPVNLAGDDCSVESGKDLLLSWVVFDDR</sequence>
<feature type="region of interest" description="Disordered" evidence="5">
    <location>
        <begin position="328"/>
        <end position="352"/>
    </location>
</feature>